<evidence type="ECO:0000313" key="2">
    <source>
        <dbReference type="Proteomes" id="UP000281553"/>
    </source>
</evidence>
<dbReference type="EMBL" id="UYRU01055501">
    <property type="protein sequence ID" value="VDN13069.1"/>
    <property type="molecule type" value="Genomic_DNA"/>
</dbReference>
<gene>
    <name evidence="1" type="ORF">DILT_LOCUS8900</name>
</gene>
<name>A0A3P7NWF1_DIBLA</name>
<accession>A0A3P7NWF1</accession>
<proteinExistence type="predicted"/>
<reference evidence="1 2" key="1">
    <citation type="submission" date="2018-11" db="EMBL/GenBank/DDBJ databases">
        <authorList>
            <consortium name="Pathogen Informatics"/>
        </authorList>
    </citation>
    <scope>NUCLEOTIDE SEQUENCE [LARGE SCALE GENOMIC DNA]</scope>
</reference>
<dbReference type="AlphaFoldDB" id="A0A3P7NWF1"/>
<keyword evidence="2" id="KW-1185">Reference proteome</keyword>
<protein>
    <submittedName>
        <fullName evidence="1">Uncharacterized protein</fullName>
    </submittedName>
</protein>
<dbReference type="Proteomes" id="UP000281553">
    <property type="component" value="Unassembled WGS sequence"/>
</dbReference>
<evidence type="ECO:0000313" key="1">
    <source>
        <dbReference type="EMBL" id="VDN13069.1"/>
    </source>
</evidence>
<sequence length="134" mass="14193">MLAEFQKPLKLTTITAKHIFVSLADEKGCMLVAGAAGQYSVSFSLPDVLLAVPLHGVPEPATKFAVFQQAPRNSLSFGVYDVTSGRQVSPAVFSKPLILHSNHGGLEGVGAAFISCCNVACWPLFHSALSVTTY</sequence>
<organism evidence="1 2">
    <name type="scientific">Dibothriocephalus latus</name>
    <name type="common">Fish tapeworm</name>
    <name type="synonym">Diphyllobothrium latum</name>
    <dbReference type="NCBI Taxonomy" id="60516"/>
    <lineage>
        <taxon>Eukaryota</taxon>
        <taxon>Metazoa</taxon>
        <taxon>Spiralia</taxon>
        <taxon>Lophotrochozoa</taxon>
        <taxon>Platyhelminthes</taxon>
        <taxon>Cestoda</taxon>
        <taxon>Eucestoda</taxon>
        <taxon>Diphyllobothriidea</taxon>
        <taxon>Diphyllobothriidae</taxon>
        <taxon>Dibothriocephalus</taxon>
    </lineage>
</organism>